<protein>
    <recommendedName>
        <fullName evidence="2">Antitoxin</fullName>
    </recommendedName>
</protein>
<evidence type="ECO:0000313" key="3">
    <source>
        <dbReference type="EMBL" id="NGP17495.1"/>
    </source>
</evidence>
<dbReference type="Proteomes" id="UP000474802">
    <property type="component" value="Unassembled WGS sequence"/>
</dbReference>
<dbReference type="NCBIfam" id="TIGR01552">
    <property type="entry name" value="phd_fam"/>
    <property type="match status" value="1"/>
</dbReference>
<gene>
    <name evidence="3" type="ORF">G5575_07315</name>
</gene>
<dbReference type="EMBL" id="JAALFG010000001">
    <property type="protein sequence ID" value="NGP17495.1"/>
    <property type="molecule type" value="Genomic_DNA"/>
</dbReference>
<comment type="similarity">
    <text evidence="1 2">Belongs to the phD/YefM antitoxin family.</text>
</comment>
<evidence type="ECO:0000256" key="1">
    <source>
        <dbReference type="ARBA" id="ARBA00009981"/>
    </source>
</evidence>
<dbReference type="SUPFAM" id="SSF143120">
    <property type="entry name" value="YefM-like"/>
    <property type="match status" value="1"/>
</dbReference>
<sequence>MSTVNMLQAKTQLSKLVEAVESGAEEEIIIARNGKPAARLVPIAAKKKIRLGLAEGKYDISMWTDPEVRHAENIAMLEASIARDEEVLRALEEKDAGQQGDDAASA</sequence>
<name>A0A6M1SQL0_9HYPH</name>
<accession>A0A6M1SQL0</accession>
<dbReference type="RefSeq" id="WP_164533670.1">
    <property type="nucleotide sequence ID" value="NZ_JAALFG010000001.1"/>
</dbReference>
<evidence type="ECO:0000313" key="4">
    <source>
        <dbReference type="Proteomes" id="UP000474802"/>
    </source>
</evidence>
<dbReference type="Pfam" id="PF02604">
    <property type="entry name" value="PhdYeFM_antitox"/>
    <property type="match status" value="1"/>
</dbReference>
<proteinExistence type="inferred from homology"/>
<dbReference type="InterPro" id="IPR006442">
    <property type="entry name" value="Antitoxin_Phd/YefM"/>
</dbReference>
<dbReference type="InterPro" id="IPR036165">
    <property type="entry name" value="YefM-like_sf"/>
</dbReference>
<reference evidence="3 4" key="1">
    <citation type="submission" date="2020-02" db="EMBL/GenBank/DDBJ databases">
        <authorList>
            <person name="Khan S.A."/>
            <person name="Jeon C.O."/>
            <person name="Chun B.H."/>
        </authorList>
    </citation>
    <scope>NUCLEOTIDE SEQUENCE [LARGE SCALE GENOMIC DNA]</scope>
    <source>
        <strain evidence="3 4">H239</strain>
    </source>
</reference>
<comment type="function">
    <text evidence="2">Antitoxin component of a type II toxin-antitoxin (TA) system.</text>
</comment>
<dbReference type="Gene3D" id="3.40.1620.10">
    <property type="entry name" value="YefM-like domain"/>
    <property type="match status" value="1"/>
</dbReference>
<evidence type="ECO:0000256" key="2">
    <source>
        <dbReference type="RuleBase" id="RU362080"/>
    </source>
</evidence>
<comment type="caution">
    <text evidence="3">The sequence shown here is derived from an EMBL/GenBank/DDBJ whole genome shotgun (WGS) entry which is preliminary data.</text>
</comment>
<reference evidence="3 4" key="2">
    <citation type="submission" date="2020-03" db="EMBL/GenBank/DDBJ databases">
        <title>Devosia chinhatensis sp. nov., isolated from a hexachlorocyclohexane (HCH) dump site in India.</title>
        <authorList>
            <person name="Kumar M."/>
            <person name="Lal R."/>
        </authorList>
    </citation>
    <scope>NUCLEOTIDE SEQUENCE [LARGE SCALE GENOMIC DNA]</scope>
    <source>
        <strain evidence="3 4">H239</strain>
    </source>
</reference>
<organism evidence="3 4">
    <name type="scientific">Devosia aurantiaca</name>
    <dbReference type="NCBI Taxonomy" id="2714858"/>
    <lineage>
        <taxon>Bacteria</taxon>
        <taxon>Pseudomonadati</taxon>
        <taxon>Pseudomonadota</taxon>
        <taxon>Alphaproteobacteria</taxon>
        <taxon>Hyphomicrobiales</taxon>
        <taxon>Devosiaceae</taxon>
        <taxon>Devosia</taxon>
    </lineage>
</organism>
<keyword evidence="4" id="KW-1185">Reference proteome</keyword>
<dbReference type="AlphaFoldDB" id="A0A6M1SQL0"/>